<accession>X1CBH3</accession>
<reference evidence="1" key="1">
    <citation type="journal article" date="2014" name="Front. Microbiol.">
        <title>High frequency of phylogenetically diverse reductive dehalogenase-homologous genes in deep subseafloor sedimentary metagenomes.</title>
        <authorList>
            <person name="Kawai M."/>
            <person name="Futagami T."/>
            <person name="Toyoda A."/>
            <person name="Takaki Y."/>
            <person name="Nishi S."/>
            <person name="Hori S."/>
            <person name="Arai W."/>
            <person name="Tsubouchi T."/>
            <person name="Morono Y."/>
            <person name="Uchiyama I."/>
            <person name="Ito T."/>
            <person name="Fujiyama A."/>
            <person name="Inagaki F."/>
            <person name="Takami H."/>
        </authorList>
    </citation>
    <scope>NUCLEOTIDE SEQUENCE</scope>
    <source>
        <strain evidence="1">Expedition CK06-06</strain>
    </source>
</reference>
<proteinExistence type="predicted"/>
<gene>
    <name evidence="1" type="ORF">S01H4_63712</name>
</gene>
<name>X1CBH3_9ZZZZ</name>
<organism evidence="1">
    <name type="scientific">marine sediment metagenome</name>
    <dbReference type="NCBI Taxonomy" id="412755"/>
    <lineage>
        <taxon>unclassified sequences</taxon>
        <taxon>metagenomes</taxon>
        <taxon>ecological metagenomes</taxon>
    </lineage>
</organism>
<comment type="caution">
    <text evidence="1">The sequence shown here is derived from an EMBL/GenBank/DDBJ whole genome shotgun (WGS) entry which is preliminary data.</text>
</comment>
<sequence>MKKNIVVCCQDMLRVLVFGRDHLIFDGRFTIDLAASGFPALRFCPWCGKELPFAYEEEN</sequence>
<dbReference type="AlphaFoldDB" id="X1CBH3"/>
<evidence type="ECO:0000313" key="1">
    <source>
        <dbReference type="EMBL" id="GAH05521.1"/>
    </source>
</evidence>
<protein>
    <submittedName>
        <fullName evidence="1">Uncharacterized protein</fullName>
    </submittedName>
</protein>
<dbReference type="EMBL" id="BART01038401">
    <property type="protein sequence ID" value="GAH05521.1"/>
    <property type="molecule type" value="Genomic_DNA"/>
</dbReference>